<evidence type="ECO:0000313" key="1">
    <source>
        <dbReference type="EMBL" id="CAD0302316.1"/>
    </source>
</evidence>
<dbReference type="EMBL" id="LR828253">
    <property type="protein sequence ID" value="CAD0302316.1"/>
    <property type="molecule type" value="Genomic_DNA"/>
</dbReference>
<proteinExistence type="predicted"/>
<dbReference type="AlphaFoldDB" id="A0A6V7BJ73"/>
<sequence length="116" mass="12987">MHASSIELSAMHLRHLLLPCLDPDLTRRFYRDALQLPLHGNTLRIGCTTLDCVQAQHPVGIWPSTSPLRAWRPPRNGSLRAARCLPTRRASNVLRWPGCGNRGRCISPAPMALCWS</sequence>
<gene>
    <name evidence="1" type="ORF">CFBP8129_03680</name>
</gene>
<dbReference type="SUPFAM" id="SSF54593">
    <property type="entry name" value="Glyoxalase/Bleomycin resistance protein/Dihydroxybiphenyl dioxygenase"/>
    <property type="match status" value="1"/>
</dbReference>
<dbReference type="InterPro" id="IPR029068">
    <property type="entry name" value="Glyas_Bleomycin-R_OHBP_Dase"/>
</dbReference>
<protein>
    <recommendedName>
        <fullName evidence="2">Glyoxalase-like domain-containing protein</fullName>
    </recommendedName>
</protein>
<accession>A0A6V7BJ73</accession>
<dbReference type="EMBL" id="LR828253">
    <property type="protein sequence ID" value="CAD0302321.1"/>
    <property type="molecule type" value="Genomic_DNA"/>
</dbReference>
<reference evidence="1" key="1">
    <citation type="submission" date="2020-07" db="EMBL/GenBank/DDBJ databases">
        <authorList>
            <person name="Pothier F. J."/>
        </authorList>
    </citation>
    <scope>NUCLEOTIDE SEQUENCE</scope>
    <source>
        <strain evidence="1">CFBP 8129</strain>
    </source>
</reference>
<organism evidence="1">
    <name type="scientific">Xanthomonas hortorum pv. gardneri</name>
    <dbReference type="NCBI Taxonomy" id="2754056"/>
    <lineage>
        <taxon>Bacteria</taxon>
        <taxon>Pseudomonadati</taxon>
        <taxon>Pseudomonadota</taxon>
        <taxon>Gammaproteobacteria</taxon>
        <taxon>Lysobacterales</taxon>
        <taxon>Lysobacteraceae</taxon>
        <taxon>Xanthomonas</taxon>
    </lineage>
</organism>
<name>A0A6V7BJ73_9XANT</name>
<evidence type="ECO:0008006" key="2">
    <source>
        <dbReference type="Google" id="ProtNLM"/>
    </source>
</evidence>